<accession>A0ABR3PR21</accession>
<feature type="compositionally biased region" description="Low complexity" evidence="1">
    <location>
        <begin position="513"/>
        <end position="529"/>
    </location>
</feature>
<dbReference type="PROSITE" id="PS50181">
    <property type="entry name" value="FBOX"/>
    <property type="match status" value="1"/>
</dbReference>
<dbReference type="InterPro" id="IPR001810">
    <property type="entry name" value="F-box_dom"/>
</dbReference>
<name>A0ABR3PR21_9TREE</name>
<proteinExistence type="predicted"/>
<feature type="domain" description="F-box" evidence="2">
    <location>
        <begin position="10"/>
        <end position="57"/>
    </location>
</feature>
<evidence type="ECO:0000259" key="2">
    <source>
        <dbReference type="PROSITE" id="PS50181"/>
    </source>
</evidence>
<sequence>MGAGAALNAPPTLASLPANVLVGISQHLRLPTIFALRLCCKALDTALADTTHRYLSAIAVVCSPQGVAALADLAASPAGQYVEHVVISRQVIGLEPDRSVSAERAAQFAFIGLDPAHKAMITPNIAKRRGVRPESLPTPGPDTPLARHLGAALALLPALEAVTVRRHGYLTNSRHPLSDPKGSDKVRLPLGLRQMHLDLGREGTEVGVSTDMRIINAVFRGVLFALVHAHAVGVTVATLKVVDWDDSWIGARKGFQTAGLDETAFYLSASERQGATKFLRALGTLHLHLKQYYNDMVRSDPFQSFIHLCTGVVDLSLTDFGLDHHPVNGFRLEQALLPLRRLSSLELSLFGLDPAVLIRLLSQRRVRQVRLSAVSLRADTKMAWDRVLRAVSDRETRTARLEIDDAVTIYRGKWYSAYFRSGALRGIKRAIVTPRRVVFGLAQGAEGNRQDTVCLYDDDEDVFLRAAGLLQRPPPLWLPAEEKHQGVKSGDGGKAPSGPARPLQAPHVPAQPPLASQSQSQDQPRLPQSRAPPAPPQQTRYPQARPPQPSQAWSDARTGPWSLPAELLSIICDDLSVRDIGRLRLSCRAVNAALADTARRISFYTVFIAVSKAGLDTLSAIASSPAAPHVRKVIVSKAIVKLCHDPALPVPPERVAQFRLMDMDPSPDASMDRYFGPRAPAPPARHELPSLPGPFAELALMLGITFSKLPGLETVSLGEGCIPLERPADVAEWRVIHDATGSSVNSTSANPSRRPLGHLRPRVGWVGTGGNEGMVNAIFRCVLFALALAHNAGTTVTRVYFDGCITGLDDTAFSLTASEEELVKPFLGNLNVFKVRLRAYPNKTEWVEHYESLHTFLGLCPALTNLGLKGWWQGFNGDANAVLRLAGDDGPQLPRLKVLQLERYILSPGQLLKILTRRRPRKVFLHYITLDEDTALVLDISPRGERMVWDAVLRAASQHGGGRPDMLFLLQLREVDDRHHANQQPRIIKFKSDHGAREVSTGIFVTKRDSGGDSRDVYLRAASSIFVEPP</sequence>
<dbReference type="GeneID" id="95989548"/>
<keyword evidence="4" id="KW-1185">Reference proteome</keyword>
<dbReference type="Proteomes" id="UP001565368">
    <property type="component" value="Unassembled WGS sequence"/>
</dbReference>
<reference evidence="3 4" key="1">
    <citation type="submission" date="2023-08" db="EMBL/GenBank/DDBJ databases">
        <title>Annotated Genome Sequence of Vanrija albida AlHP1.</title>
        <authorList>
            <person name="Herzog R."/>
        </authorList>
    </citation>
    <scope>NUCLEOTIDE SEQUENCE [LARGE SCALE GENOMIC DNA]</scope>
    <source>
        <strain evidence="3 4">AlHP1</strain>
    </source>
</reference>
<feature type="region of interest" description="Disordered" evidence="1">
    <location>
        <begin position="475"/>
        <end position="558"/>
    </location>
</feature>
<gene>
    <name evidence="3" type="ORF">Q8F55_008505</name>
</gene>
<evidence type="ECO:0000313" key="3">
    <source>
        <dbReference type="EMBL" id="KAL1404894.1"/>
    </source>
</evidence>
<evidence type="ECO:0000313" key="4">
    <source>
        <dbReference type="Proteomes" id="UP001565368"/>
    </source>
</evidence>
<evidence type="ECO:0000256" key="1">
    <source>
        <dbReference type="SAM" id="MobiDB-lite"/>
    </source>
</evidence>
<dbReference type="EMBL" id="JBBXJM010000007">
    <property type="protein sequence ID" value="KAL1404894.1"/>
    <property type="molecule type" value="Genomic_DNA"/>
</dbReference>
<protein>
    <recommendedName>
        <fullName evidence="2">F-box domain-containing protein</fullName>
    </recommendedName>
</protein>
<organism evidence="3 4">
    <name type="scientific">Vanrija albida</name>
    <dbReference type="NCBI Taxonomy" id="181172"/>
    <lineage>
        <taxon>Eukaryota</taxon>
        <taxon>Fungi</taxon>
        <taxon>Dikarya</taxon>
        <taxon>Basidiomycota</taxon>
        <taxon>Agaricomycotina</taxon>
        <taxon>Tremellomycetes</taxon>
        <taxon>Trichosporonales</taxon>
        <taxon>Trichosporonaceae</taxon>
        <taxon>Vanrija</taxon>
    </lineage>
</organism>
<dbReference type="RefSeq" id="XP_069204838.1">
    <property type="nucleotide sequence ID" value="XM_069356901.1"/>
</dbReference>
<comment type="caution">
    <text evidence="3">The sequence shown here is derived from an EMBL/GenBank/DDBJ whole genome shotgun (WGS) entry which is preliminary data.</text>
</comment>
<dbReference type="CDD" id="cd09917">
    <property type="entry name" value="F-box_SF"/>
    <property type="match status" value="1"/>
</dbReference>